<organism evidence="2 3">
    <name type="scientific">Pseudonocardia alaniniphila</name>
    <dbReference type="NCBI Taxonomy" id="75291"/>
    <lineage>
        <taxon>Bacteria</taxon>
        <taxon>Bacillati</taxon>
        <taxon>Actinomycetota</taxon>
        <taxon>Actinomycetes</taxon>
        <taxon>Pseudonocardiales</taxon>
        <taxon>Pseudonocardiaceae</taxon>
        <taxon>Pseudonocardia</taxon>
    </lineage>
</organism>
<feature type="domain" description="Pyridoxamine 5'-phosphate oxidase N-terminal" evidence="1">
    <location>
        <begin position="10"/>
        <end position="138"/>
    </location>
</feature>
<accession>A0ABS9TLY5</accession>
<keyword evidence="3" id="KW-1185">Reference proteome</keyword>
<gene>
    <name evidence="2" type="ORF">MMF94_27235</name>
</gene>
<dbReference type="PANTHER" id="PTHR39336:SF1">
    <property type="entry name" value="PYRIDOXAMINE PHOSPHATE OXIDASE FAMILY PROTEIN (AFU_ORTHOLOGUE AFUA_6G11440)"/>
    <property type="match status" value="1"/>
</dbReference>
<comment type="caution">
    <text evidence="2">The sequence shown here is derived from an EMBL/GenBank/DDBJ whole genome shotgun (WGS) entry which is preliminary data.</text>
</comment>
<reference evidence="2 3" key="1">
    <citation type="submission" date="2022-03" db="EMBL/GenBank/DDBJ databases">
        <title>Pseudonocardia alaer sp. nov., a novel actinomycete isolated from reed forest soil.</title>
        <authorList>
            <person name="Wang L."/>
        </authorList>
    </citation>
    <scope>NUCLEOTIDE SEQUENCE [LARGE SCALE GENOMIC DNA]</scope>
    <source>
        <strain evidence="2 3">Y-16303</strain>
    </source>
</reference>
<sequence>MAKVYEGVDATMAAWIEKQPVFFVATAPLEADGLVNLSPKGTMGTFRMLDEHTFAYLDLTGSGVETIAHLRENGRICVMFCAFDGRPSIVRLHGTGRAVTPGDPGFDEVLAGFGEEGEQRRPYLRAVIVVDVARVADSCGYAVPRMDLVEERDTLDAVWRSRDDERIARYHAERNARSLDGLPGLPDVVPVAGTLA</sequence>
<evidence type="ECO:0000259" key="1">
    <source>
        <dbReference type="Pfam" id="PF01243"/>
    </source>
</evidence>
<dbReference type="InterPro" id="IPR011576">
    <property type="entry name" value="Pyridox_Oxase_N"/>
</dbReference>
<dbReference type="PANTHER" id="PTHR39336">
    <property type="entry name" value="PYRIDOXAMINE PHOSPHATE OXIDASE FAMILY PROTEIN (AFU_ORTHOLOGUE AFUA_6G11440)"/>
    <property type="match status" value="1"/>
</dbReference>
<name>A0ABS9TLY5_9PSEU</name>
<protein>
    <submittedName>
        <fullName evidence="2">Pyridoxamine 5'-phosphate oxidase family protein</fullName>
    </submittedName>
</protein>
<dbReference type="RefSeq" id="WP_241040052.1">
    <property type="nucleotide sequence ID" value="NZ_BAAAJF010000045.1"/>
</dbReference>
<dbReference type="EMBL" id="JAKXMK010000025">
    <property type="protein sequence ID" value="MCH6169408.1"/>
    <property type="molecule type" value="Genomic_DNA"/>
</dbReference>
<evidence type="ECO:0000313" key="2">
    <source>
        <dbReference type="EMBL" id="MCH6169408.1"/>
    </source>
</evidence>
<dbReference type="Gene3D" id="2.30.110.10">
    <property type="entry name" value="Electron Transport, Fmn-binding Protein, Chain A"/>
    <property type="match status" value="1"/>
</dbReference>
<dbReference type="SUPFAM" id="SSF50475">
    <property type="entry name" value="FMN-binding split barrel"/>
    <property type="match status" value="1"/>
</dbReference>
<dbReference type="Pfam" id="PF01243">
    <property type="entry name" value="PNPOx_N"/>
    <property type="match status" value="1"/>
</dbReference>
<evidence type="ECO:0000313" key="3">
    <source>
        <dbReference type="Proteomes" id="UP001299970"/>
    </source>
</evidence>
<proteinExistence type="predicted"/>
<dbReference type="InterPro" id="IPR012349">
    <property type="entry name" value="Split_barrel_FMN-bd"/>
</dbReference>
<dbReference type="Proteomes" id="UP001299970">
    <property type="component" value="Unassembled WGS sequence"/>
</dbReference>